<organism evidence="3 4">
    <name type="scientific">Penicillium frequentans</name>
    <dbReference type="NCBI Taxonomy" id="3151616"/>
    <lineage>
        <taxon>Eukaryota</taxon>
        <taxon>Fungi</taxon>
        <taxon>Dikarya</taxon>
        <taxon>Ascomycota</taxon>
        <taxon>Pezizomycotina</taxon>
        <taxon>Eurotiomycetes</taxon>
        <taxon>Eurotiomycetidae</taxon>
        <taxon>Eurotiales</taxon>
        <taxon>Aspergillaceae</taxon>
        <taxon>Penicillium</taxon>
    </lineage>
</organism>
<dbReference type="Pfam" id="PF19050">
    <property type="entry name" value="PhoD_2"/>
    <property type="match status" value="1"/>
</dbReference>
<protein>
    <recommendedName>
        <fullName evidence="2">PhoD-like phosphatase domain-containing protein</fullName>
    </recommendedName>
</protein>
<feature type="region of interest" description="Disordered" evidence="1">
    <location>
        <begin position="311"/>
        <end position="342"/>
    </location>
</feature>
<feature type="compositionally biased region" description="Polar residues" evidence="1">
    <location>
        <begin position="284"/>
        <end position="293"/>
    </location>
</feature>
<proteinExistence type="predicted"/>
<feature type="compositionally biased region" description="Low complexity" evidence="1">
    <location>
        <begin position="217"/>
        <end position="230"/>
    </location>
</feature>
<feature type="compositionally biased region" description="Low complexity" evidence="1">
    <location>
        <begin position="146"/>
        <end position="157"/>
    </location>
</feature>
<evidence type="ECO:0000313" key="4">
    <source>
        <dbReference type="Proteomes" id="UP001220324"/>
    </source>
</evidence>
<dbReference type="PANTHER" id="PTHR46689">
    <property type="entry name" value="MEMBRANE PROTEIN, PUTATIVE-RELATED"/>
    <property type="match status" value="1"/>
</dbReference>
<feature type="compositionally biased region" description="Polar residues" evidence="1">
    <location>
        <begin position="234"/>
        <end position="249"/>
    </location>
</feature>
<dbReference type="PANTHER" id="PTHR46689:SF1">
    <property type="entry name" value="PHOD-LIKE PHOSPHATASE DOMAIN-CONTAINING PROTEIN"/>
    <property type="match status" value="1"/>
</dbReference>
<accession>A0AAD6CSD0</accession>
<feature type="compositionally biased region" description="Basic and acidic residues" evidence="1">
    <location>
        <begin position="250"/>
        <end position="265"/>
    </location>
</feature>
<dbReference type="EMBL" id="JAQIZZ010000007">
    <property type="protein sequence ID" value="KAJ5532723.1"/>
    <property type="molecule type" value="Genomic_DNA"/>
</dbReference>
<feature type="compositionally biased region" description="Polar residues" evidence="1">
    <location>
        <begin position="132"/>
        <end position="145"/>
    </location>
</feature>
<feature type="compositionally biased region" description="Polar residues" evidence="1">
    <location>
        <begin position="103"/>
        <end position="120"/>
    </location>
</feature>
<gene>
    <name evidence="3" type="ORF">N7494_009275</name>
</gene>
<comment type="caution">
    <text evidence="3">The sequence shown here is derived from an EMBL/GenBank/DDBJ whole genome shotgun (WGS) entry which is preliminary data.</text>
</comment>
<dbReference type="CDD" id="cd07389">
    <property type="entry name" value="MPP_PhoD"/>
    <property type="match status" value="1"/>
</dbReference>
<keyword evidence="4" id="KW-1185">Reference proteome</keyword>
<dbReference type="InterPro" id="IPR043904">
    <property type="entry name" value="PhoD_2-like"/>
</dbReference>
<name>A0AAD6CSD0_9EURO</name>
<dbReference type="InterPro" id="IPR038607">
    <property type="entry name" value="PhoD-like_sf"/>
</dbReference>
<feature type="compositionally biased region" description="Basic residues" evidence="1">
    <location>
        <begin position="1338"/>
        <end position="1347"/>
    </location>
</feature>
<feature type="region of interest" description="Disordered" evidence="1">
    <location>
        <begin position="1"/>
        <end position="298"/>
    </location>
</feature>
<feature type="region of interest" description="Disordered" evidence="1">
    <location>
        <begin position="1254"/>
        <end position="1347"/>
    </location>
</feature>
<feature type="compositionally biased region" description="Low complexity" evidence="1">
    <location>
        <begin position="1285"/>
        <end position="1295"/>
    </location>
</feature>
<evidence type="ECO:0000256" key="1">
    <source>
        <dbReference type="SAM" id="MobiDB-lite"/>
    </source>
</evidence>
<dbReference type="InterPro" id="IPR018946">
    <property type="entry name" value="PhoD-like_MPP"/>
</dbReference>
<feature type="compositionally biased region" description="Basic and acidic residues" evidence="1">
    <location>
        <begin position="180"/>
        <end position="209"/>
    </location>
</feature>
<evidence type="ECO:0000313" key="3">
    <source>
        <dbReference type="EMBL" id="KAJ5532723.1"/>
    </source>
</evidence>
<reference evidence="3 4" key="1">
    <citation type="journal article" date="2023" name="IMA Fungus">
        <title>Comparative genomic study of the Penicillium genus elucidates a diverse pangenome and 15 lateral gene transfer events.</title>
        <authorList>
            <person name="Petersen C."/>
            <person name="Sorensen T."/>
            <person name="Nielsen M.R."/>
            <person name="Sondergaard T.E."/>
            <person name="Sorensen J.L."/>
            <person name="Fitzpatrick D.A."/>
            <person name="Frisvad J.C."/>
            <person name="Nielsen K.L."/>
        </authorList>
    </citation>
    <scope>NUCLEOTIDE SEQUENCE [LARGE SCALE GENOMIC DNA]</scope>
    <source>
        <strain evidence="3 4">IBT 35679</strain>
    </source>
</reference>
<feature type="compositionally biased region" description="Polar residues" evidence="1">
    <location>
        <begin position="1139"/>
        <end position="1151"/>
    </location>
</feature>
<evidence type="ECO:0000259" key="2">
    <source>
        <dbReference type="Pfam" id="PF19050"/>
    </source>
</evidence>
<dbReference type="Proteomes" id="UP001220324">
    <property type="component" value="Unassembled WGS sequence"/>
</dbReference>
<feature type="compositionally biased region" description="Basic and acidic residues" evidence="1">
    <location>
        <begin position="1177"/>
        <end position="1186"/>
    </location>
</feature>
<dbReference type="GO" id="GO:0016020">
    <property type="term" value="C:membrane"/>
    <property type="evidence" value="ECO:0007669"/>
    <property type="project" value="TreeGrafter"/>
</dbReference>
<sequence length="1347" mass="148875">MEAAVMRNSPKMANGGSHPHNANGATYVPDSHTYSAGGSDIGDYAKDMDYESVAEPGESKPSRSKSKAKQGPPGGSFSARALDTDMNYTTRKSAPDSPLGFSDESNTPRGLPPTSNTSEAEVTLQENEESSQQEAPTRPSTQSLPSRSNTMRSTSSSQRRDWAPDRSPLQKLEVTLNGISKEEKRARVQEAEARLRERLARQKVEKEQAEAASKMLATATAAAAAAAAAAPRPSSKQSSYPENRPSSSANRDRERKGDMLEETARDLPPNQRQPRGAPVRHNRNIPTKPQYSGMQRPEEVQYARAEVGIPQTARMGQVPRRSVTVSGPAAKPGPSGENMRHTRSVSTQGAAKQRNFVAPVAAPVAVAAIAPVLGEDTVETPPAVRMVQGSGQSLPKPKKQTVSFNVPPPTPPPIFDWKNAPIARLGATDFDFQNLDMDRSKAWWEGGGTKDRRKSRALPKNYQTPAQKLTGVTQHKSFEPKLFLQCGPLLRAHVLSTNESSPPPPAEISREDGVQLAPEYIDPTAGLMKVGRDGRPLYVKPVDHLEEEVDLSAVENDDGLYEMSPSNVDYKPEGSGQPIPANRIHATDGESASLYREIAGVRLYADAARDVTFWRFSLEVELGTTQQRIAYRVNQGPALGFWVPAAGQPMNIMYHSGNGFSPSADSNPFCGPDPLWRDILNEHQTQPFHVMIGGGDQIFNDTVTTESHFFQEWTKIKNPAERYGMPFTPEFRAEVEQFYLHRYASWFSQGLFSLANSQIPMVNIWNDHEIFEGYGSYNQEFMQSMVISGLGRIAYKYYLLFQHHSVPEETEADEPSWILGAHPGPYIEQKSRSLFMSLGGDVVLLGLDCRTERTSTGVLSEETNELIWDRCHQEIARGETKHMIVLCSVPVAYPRVPMLKNFMNSRKSLGKSGKLGGLVSRSGANVEVFDDHWAGKQLKSERTWLVEDLQDFAAEKSIRVTILSGDVHLAAIGQFYSNPKLNIAKDKDYRYMPNVISSAIADIPETELISDMLNRRNTVHHIDSNTDEDIIPIFTQDVDGKSRNNKRMLPRRNWCSIREYHPGSTPLGTPDSGSMTPTPEPRPNRLQRTLSLGRGDGSTETGPSRAGGLFRRLSGRGPPPTRAMSFGRDNGMPARRASIDSTAISRPTENGDSYFPGITQEPQPGRFHRRPTNLSEKTVKKSKQGDDGMGAFVDLEGGLAITLNMEVSPHDPAGITVPYKLLVPALSYEGDGDEPLPTPIAKGWRKWLNMPRRKKNTTKAGDDDEEEDYDDDEEDPDDYEDDDTINNTRANAATAQQHYYEGYPGSDESESEVPQRLPAEALADSSPEEEYDDEPAPSRKKKWFGMK</sequence>
<dbReference type="Gene3D" id="3.60.21.70">
    <property type="entry name" value="PhoD-like phosphatase"/>
    <property type="match status" value="1"/>
</dbReference>
<feature type="compositionally biased region" description="Acidic residues" evidence="1">
    <location>
        <begin position="1326"/>
        <end position="1335"/>
    </location>
</feature>
<feature type="domain" description="PhoD-like phosphatase" evidence="2">
    <location>
        <begin position="652"/>
        <end position="903"/>
    </location>
</feature>
<feature type="compositionally biased region" description="Acidic residues" evidence="1">
    <location>
        <begin position="1262"/>
        <end position="1284"/>
    </location>
</feature>
<feature type="region of interest" description="Disordered" evidence="1">
    <location>
        <begin position="1057"/>
        <end position="1189"/>
    </location>
</feature>